<dbReference type="Gene3D" id="1.20.120.450">
    <property type="entry name" value="dinb family like domain"/>
    <property type="match status" value="1"/>
</dbReference>
<dbReference type="Proteomes" id="UP000198711">
    <property type="component" value="Unassembled WGS sequence"/>
</dbReference>
<sequence>MPRPLANDYGPYFETYISKVKSNDVKTILEQEAAPIETFYLNLPEAKADYRYAEGKWTLKDLLQHLIDTERVMVYRLLRAARKDATPNASFDENSFAANAMADKRSFHSLKEEFLALRKSTNLLLQSLTEEQLSSAGISSNHRTTANALAFIIFGHLKHHQNIVEERYL</sequence>
<reference evidence="2 3" key="1">
    <citation type="submission" date="2016-10" db="EMBL/GenBank/DDBJ databases">
        <authorList>
            <person name="Varghese N."/>
            <person name="Submissions S."/>
        </authorList>
    </citation>
    <scope>NUCLEOTIDE SEQUENCE [LARGE SCALE GENOMIC DNA]</scope>
    <source>
        <strain evidence="2 3">DSM 25353</strain>
    </source>
</reference>
<proteinExistence type="predicted"/>
<evidence type="ECO:0000259" key="1">
    <source>
        <dbReference type="Pfam" id="PF12867"/>
    </source>
</evidence>
<comment type="caution">
    <text evidence="2">The sequence shown here is derived from an EMBL/GenBank/DDBJ whole genome shotgun (WGS) entry which is preliminary data.</text>
</comment>
<dbReference type="SUPFAM" id="SSF109854">
    <property type="entry name" value="DinB/YfiT-like putative metalloenzymes"/>
    <property type="match status" value="1"/>
</dbReference>
<feature type="domain" description="DinB-like" evidence="1">
    <location>
        <begin position="41"/>
        <end position="162"/>
    </location>
</feature>
<keyword evidence="3" id="KW-1185">Reference proteome</keyword>
<name>A0A8X8L9R0_9BACT</name>
<evidence type="ECO:0000313" key="3">
    <source>
        <dbReference type="Proteomes" id="UP000198711"/>
    </source>
</evidence>
<organism evidence="2 3">
    <name type="scientific">Hydrobacter penzbergensis</name>
    <dbReference type="NCBI Taxonomy" id="1235997"/>
    <lineage>
        <taxon>Bacteria</taxon>
        <taxon>Pseudomonadati</taxon>
        <taxon>Bacteroidota</taxon>
        <taxon>Chitinophagia</taxon>
        <taxon>Chitinophagales</taxon>
        <taxon>Chitinophagaceae</taxon>
        <taxon>Hydrobacter</taxon>
    </lineage>
</organism>
<accession>A0A8X8L9R0</accession>
<dbReference type="InterPro" id="IPR034660">
    <property type="entry name" value="DinB/YfiT-like"/>
</dbReference>
<gene>
    <name evidence="2" type="ORF">SAMN05444410_101221</name>
</gene>
<protein>
    <submittedName>
        <fullName evidence="2">DinB superfamily protein</fullName>
    </submittedName>
</protein>
<dbReference type="EMBL" id="FNNO01000001">
    <property type="protein sequence ID" value="SDW09319.1"/>
    <property type="molecule type" value="Genomic_DNA"/>
</dbReference>
<dbReference type="AlphaFoldDB" id="A0A8X8L9R0"/>
<dbReference type="RefSeq" id="WP_092721396.1">
    <property type="nucleotide sequence ID" value="NZ_FNNO01000001.1"/>
</dbReference>
<evidence type="ECO:0000313" key="2">
    <source>
        <dbReference type="EMBL" id="SDW09319.1"/>
    </source>
</evidence>
<dbReference type="Pfam" id="PF12867">
    <property type="entry name" value="DinB_2"/>
    <property type="match status" value="1"/>
</dbReference>
<dbReference type="InterPro" id="IPR024775">
    <property type="entry name" value="DinB-like"/>
</dbReference>